<feature type="signal peptide" evidence="6">
    <location>
        <begin position="1"/>
        <end position="22"/>
    </location>
</feature>
<evidence type="ECO:0000313" key="8">
    <source>
        <dbReference type="Proteomes" id="UP000613177"/>
    </source>
</evidence>
<accession>A0A8H7SX94</accession>
<dbReference type="PANTHER" id="PTHR28163">
    <property type="entry name" value="PROTEIN PET117 HOMOLOG, MITOCHONDRIAL"/>
    <property type="match status" value="1"/>
</dbReference>
<keyword evidence="8" id="KW-1185">Reference proteome</keyword>
<sequence>MSTTAKATLAASILFCCGSVVGVHYIQNAEKANLRAGVLRDDERRKKKEQQQLNMKELKEQTELHKSLLETQKVSQLPSSEPASEED</sequence>
<evidence type="ECO:0000256" key="4">
    <source>
        <dbReference type="ARBA" id="ARBA00023128"/>
    </source>
</evidence>
<dbReference type="OrthoDB" id="76305at2759"/>
<dbReference type="Pfam" id="PF15786">
    <property type="entry name" value="PET117"/>
    <property type="match status" value="1"/>
</dbReference>
<dbReference type="EMBL" id="JAEPRE010000022">
    <property type="protein sequence ID" value="KAG2236086.1"/>
    <property type="molecule type" value="Genomic_DNA"/>
</dbReference>
<dbReference type="Proteomes" id="UP000613177">
    <property type="component" value="Unassembled WGS sequence"/>
</dbReference>
<dbReference type="PANTHER" id="PTHR28163:SF1">
    <property type="entry name" value="PROTEIN PET117 HOMOLOG, MITOCHONDRIAL"/>
    <property type="match status" value="1"/>
</dbReference>
<comment type="subcellular location">
    <subcellularLocation>
        <location evidence="1">Mitochondrion</location>
    </subcellularLocation>
</comment>
<feature type="compositionally biased region" description="Basic and acidic residues" evidence="5">
    <location>
        <begin position="56"/>
        <end position="68"/>
    </location>
</feature>
<organism evidence="7 8">
    <name type="scientific">Thamnidium elegans</name>
    <dbReference type="NCBI Taxonomy" id="101142"/>
    <lineage>
        <taxon>Eukaryota</taxon>
        <taxon>Fungi</taxon>
        <taxon>Fungi incertae sedis</taxon>
        <taxon>Mucoromycota</taxon>
        <taxon>Mucoromycotina</taxon>
        <taxon>Mucoromycetes</taxon>
        <taxon>Mucorales</taxon>
        <taxon>Mucorineae</taxon>
        <taxon>Mucoraceae</taxon>
        <taxon>Thamnidium</taxon>
    </lineage>
</organism>
<comment type="similarity">
    <text evidence="2">Belongs to the PET117 family.</text>
</comment>
<feature type="chain" id="PRO_5034091984" evidence="6">
    <location>
        <begin position="23"/>
        <end position="87"/>
    </location>
</feature>
<comment type="caution">
    <text evidence="7">The sequence shown here is derived from an EMBL/GenBank/DDBJ whole genome shotgun (WGS) entry which is preliminary data.</text>
</comment>
<evidence type="ECO:0000313" key="7">
    <source>
        <dbReference type="EMBL" id="KAG2236086.1"/>
    </source>
</evidence>
<keyword evidence="6" id="KW-0732">Signal</keyword>
<evidence type="ECO:0000256" key="1">
    <source>
        <dbReference type="ARBA" id="ARBA00004173"/>
    </source>
</evidence>
<dbReference type="GO" id="GO:0033617">
    <property type="term" value="P:mitochondrial respiratory chain complex IV assembly"/>
    <property type="evidence" value="ECO:0007669"/>
    <property type="project" value="TreeGrafter"/>
</dbReference>
<dbReference type="GO" id="GO:0005739">
    <property type="term" value="C:mitochondrion"/>
    <property type="evidence" value="ECO:0007669"/>
    <property type="project" value="UniProtKB-SubCell"/>
</dbReference>
<keyword evidence="3" id="KW-0809">Transit peptide</keyword>
<evidence type="ECO:0000256" key="5">
    <source>
        <dbReference type="SAM" id="MobiDB-lite"/>
    </source>
</evidence>
<evidence type="ECO:0000256" key="2">
    <source>
        <dbReference type="ARBA" id="ARBA00008197"/>
    </source>
</evidence>
<dbReference type="InterPro" id="IPR031568">
    <property type="entry name" value="Pet117"/>
</dbReference>
<dbReference type="AlphaFoldDB" id="A0A8H7SX94"/>
<proteinExistence type="inferred from homology"/>
<feature type="compositionally biased region" description="Polar residues" evidence="5">
    <location>
        <begin position="69"/>
        <end position="87"/>
    </location>
</feature>
<protein>
    <submittedName>
        <fullName evidence="7">Uncharacterized protein</fullName>
    </submittedName>
</protein>
<feature type="region of interest" description="Disordered" evidence="5">
    <location>
        <begin position="43"/>
        <end position="87"/>
    </location>
</feature>
<evidence type="ECO:0000256" key="6">
    <source>
        <dbReference type="SAM" id="SignalP"/>
    </source>
</evidence>
<keyword evidence="4" id="KW-0496">Mitochondrion</keyword>
<evidence type="ECO:0000256" key="3">
    <source>
        <dbReference type="ARBA" id="ARBA00022946"/>
    </source>
</evidence>
<gene>
    <name evidence="7" type="ORF">INT48_006102</name>
</gene>
<reference evidence="7" key="1">
    <citation type="submission" date="2021-01" db="EMBL/GenBank/DDBJ databases">
        <title>Metabolic potential, ecology and presence of endohyphal bacteria is reflected in genomic diversity of Mucoromycotina.</title>
        <authorList>
            <person name="Muszewska A."/>
            <person name="Okrasinska A."/>
            <person name="Steczkiewicz K."/>
            <person name="Drgas O."/>
            <person name="Orlowska M."/>
            <person name="Perlinska-Lenart U."/>
            <person name="Aleksandrzak-Piekarczyk T."/>
            <person name="Szatraj K."/>
            <person name="Zielenkiewicz U."/>
            <person name="Pilsyk S."/>
            <person name="Malc E."/>
            <person name="Mieczkowski P."/>
            <person name="Kruszewska J.S."/>
            <person name="Biernat P."/>
            <person name="Pawlowska J."/>
        </authorList>
    </citation>
    <scope>NUCLEOTIDE SEQUENCE</scope>
    <source>
        <strain evidence="7">WA0000018081</strain>
    </source>
</reference>
<name>A0A8H7SX94_9FUNG</name>